<reference evidence="1" key="1">
    <citation type="journal article" date="2021" name="mSystems">
        <title>Bacteria and Archaea Synergistically Convert Glycine Betaine to Biogenic Methane in the Formosa Cold Seep of the South China Sea.</title>
        <authorList>
            <person name="Li L."/>
            <person name="Zhang W."/>
            <person name="Zhang S."/>
            <person name="Song L."/>
            <person name="Sun Q."/>
            <person name="Zhang H."/>
            <person name="Xiang H."/>
            <person name="Dong X."/>
        </authorList>
    </citation>
    <scope>NUCLEOTIDE SEQUENCE</scope>
    <source>
        <strain evidence="1">ZWT</strain>
    </source>
</reference>
<proteinExistence type="predicted"/>
<sequence length="301" mass="35437">MKKLSKEAFSKARNFIMNESRELEKVIFENVFENGDSSQVIKAVKKYINHDGGAGNALESDFLYPGSTPMATSIALRILKDYDTNESSKEIIKNAMTYLEESFDHKIEGWRFTKKEVNDYPRAPWWTYSKDNEEKKYNGNPSAELIGYLYIYSQYVDNLNVNYLMKLSLEHLNSMEEFEVHELYCYITLYHLVGENFKEKMVEKLKEGVGKCICTDSKKWNEYVPQPLDFIDSPEENIYGIEQRYIDENLDYLIDMLEEKGVIEPTWVWGQYEEEWKIAKKNWTGVKTLEVLIKLKNFGRI</sequence>
<dbReference type="EMBL" id="JAGSOJ010000004">
    <property type="protein sequence ID" value="MCM1991509.1"/>
    <property type="molecule type" value="Genomic_DNA"/>
</dbReference>
<organism evidence="1 2">
    <name type="scientific">Oceanirhabdus seepicola</name>
    <dbReference type="NCBI Taxonomy" id="2828781"/>
    <lineage>
        <taxon>Bacteria</taxon>
        <taxon>Bacillati</taxon>
        <taxon>Bacillota</taxon>
        <taxon>Clostridia</taxon>
        <taxon>Eubacteriales</taxon>
        <taxon>Clostridiaceae</taxon>
        <taxon>Oceanirhabdus</taxon>
    </lineage>
</organism>
<name>A0A9J6P6T2_9CLOT</name>
<protein>
    <recommendedName>
        <fullName evidence="3">Prenyltransferase</fullName>
    </recommendedName>
</protein>
<gene>
    <name evidence="1" type="ORF">KDK92_17375</name>
</gene>
<evidence type="ECO:0000313" key="1">
    <source>
        <dbReference type="EMBL" id="MCM1991509.1"/>
    </source>
</evidence>
<accession>A0A9J6P6T2</accession>
<evidence type="ECO:0000313" key="2">
    <source>
        <dbReference type="Proteomes" id="UP001056429"/>
    </source>
</evidence>
<keyword evidence="2" id="KW-1185">Reference proteome</keyword>
<reference evidence="1" key="2">
    <citation type="submission" date="2021-04" db="EMBL/GenBank/DDBJ databases">
        <authorList>
            <person name="Dong X."/>
        </authorList>
    </citation>
    <scope>NUCLEOTIDE SEQUENCE</scope>
    <source>
        <strain evidence="1">ZWT</strain>
    </source>
</reference>
<evidence type="ECO:0008006" key="3">
    <source>
        <dbReference type="Google" id="ProtNLM"/>
    </source>
</evidence>
<dbReference type="RefSeq" id="WP_250860629.1">
    <property type="nucleotide sequence ID" value="NZ_JAGSOJ010000004.1"/>
</dbReference>
<dbReference type="Proteomes" id="UP001056429">
    <property type="component" value="Unassembled WGS sequence"/>
</dbReference>
<comment type="caution">
    <text evidence="1">The sequence shown here is derived from an EMBL/GenBank/DDBJ whole genome shotgun (WGS) entry which is preliminary data.</text>
</comment>
<dbReference type="AlphaFoldDB" id="A0A9J6P6T2"/>